<accession>A0A0E2M3A2</accession>
<evidence type="ECO:0000256" key="2">
    <source>
        <dbReference type="ARBA" id="ARBA00022801"/>
    </source>
</evidence>
<dbReference type="InterPro" id="IPR014825">
    <property type="entry name" value="DNA_alkylation"/>
</dbReference>
<dbReference type="Pfam" id="PF03571">
    <property type="entry name" value="Peptidase_M49"/>
    <property type="match status" value="2"/>
</dbReference>
<gene>
    <name evidence="4" type="ORF">HMPREF1555_01934</name>
</gene>
<keyword evidence="3" id="KW-1133">Transmembrane helix</keyword>
<keyword evidence="3" id="KW-0812">Transmembrane</keyword>
<evidence type="ECO:0000313" key="4">
    <source>
        <dbReference type="EMBL" id="ERJ64209.1"/>
    </source>
</evidence>
<dbReference type="Gene3D" id="3.30.540.30">
    <property type="match status" value="2"/>
</dbReference>
<dbReference type="AlphaFoldDB" id="A0A0E2M3A2"/>
<dbReference type="Proteomes" id="UP000016630">
    <property type="component" value="Unassembled WGS sequence"/>
</dbReference>
<keyword evidence="2" id="KW-0378">Hydrolase</keyword>
<dbReference type="InterPro" id="IPR039461">
    <property type="entry name" value="Peptidase_M49"/>
</dbReference>
<dbReference type="PANTHER" id="PTHR23422:SF11">
    <property type="entry name" value="DIPEPTIDYL PEPTIDASE 3"/>
    <property type="match status" value="1"/>
</dbReference>
<name>A0A0E2M3A2_PORGN</name>
<dbReference type="PATRIC" id="fig|1227271.3.peg.1691"/>
<proteinExistence type="predicted"/>
<sequence>MCEEKERILLMYRLFSRILSMPDRIGLWLCSALFFAFVLNLHHVVLYGRELLPSPTDSKPPITMTKETTQHRSGERIARFADIEVLSYRADLFGTLTPKQRMLCYHLSEAALRGRDITTIQNCRYNLWVRSLMERIYTHLSKSERTDDFALLEEYLFCIWFANGIHHHYSGAKFMARFSPGFLRAALREAGVELEPEEQVLLERVLYDTDFLPKQTEQSGEEDIIKASSVNFYAPGITRAEAESHYKNLIEALPENEKSCPPSFGLNTRLIRSTSGELKDEVCCIDGLYGPAIEAVVASLEAAIPYTENEEQAACIRLLCDYYRTGDIRLYDRFCIRWVENNRTRIDFINGFTEVYADPIGIHGSWEGLVHMQDEEAGRRTRIISEHAGWFEAHSPIDARFRKKNPHGISATVVNVLTIAGDSYPATPIGINLPNADWIRAEHGSKSVTIDNITDAYNHAARGTGLYEEFIPDEEVRRHVELHADLTDSLHTDLHECLGHGSGQLLPGVPGDALGEHASTLEETRADLFALYFLADPKMIELGLLTDPDAYKANYYKYMLNGLMTQLVRIKRGEEIEEAHMRNRALIARYVLEHAERPGAMSLVCEEGKTALVIKDYEAVRAIIAGLLTEVQRIKSEGDYTAGKALIERYAVHVDPLLHEEVLTRYAKLDIAPYKGFVNPRLRPVYNSEGRLTDATIEYTEGYAEQMLRYSAEYSFLPTDSPLLQEARRLRSHLRRAMDGVLSASMREKGLHYGINFGVTREHLLRLARTADASAPLADYLWRRDVRETKILATMIFPAEELTHEQATRFLREADNVELREQLTANLLERMPEAIRSIGRWIDSKETTPDMMTGVLTLAARLFTRGIFPEDVPAEKLLTPAILHLSDEEQKAELRRASALLLKRYGRGSAERTKKVLCLLPESSQDTAPVLYELCEDIRFELDFYPKDE</sequence>
<evidence type="ECO:0000256" key="1">
    <source>
        <dbReference type="ARBA" id="ARBA00022723"/>
    </source>
</evidence>
<reference evidence="4 5" key="1">
    <citation type="submission" date="2013-06" db="EMBL/GenBank/DDBJ databases">
        <authorList>
            <person name="Weinstock G."/>
            <person name="Sodergren E."/>
            <person name="Lobos E.A."/>
            <person name="Fulton L."/>
            <person name="Fulton R."/>
            <person name="Courtney L."/>
            <person name="Fronick C."/>
            <person name="O'Laughlin M."/>
            <person name="Godfrey J."/>
            <person name="Wilson R.M."/>
            <person name="Miner T."/>
            <person name="Farmer C."/>
            <person name="Delehaunty K."/>
            <person name="Cordes M."/>
            <person name="Minx P."/>
            <person name="Tomlinson C."/>
            <person name="Chen J."/>
            <person name="Wollam A."/>
            <person name="Pepin K.H."/>
            <person name="Bhonagiri V."/>
            <person name="Zhang X."/>
            <person name="Warren W."/>
            <person name="Mitreva M."/>
            <person name="Mardis E.R."/>
            <person name="Wilson R.K."/>
        </authorList>
    </citation>
    <scope>NUCLEOTIDE SEQUENCE [LARGE SCALE GENOMIC DNA]</scope>
    <source>
        <strain evidence="4 5">F0570</strain>
    </source>
</reference>
<dbReference type="Pfam" id="PF08713">
    <property type="entry name" value="DNA_alkylation"/>
    <property type="match status" value="1"/>
</dbReference>
<dbReference type="HOGENOM" id="CLU_015592_0_0_10"/>
<feature type="transmembrane region" description="Helical" evidence="3">
    <location>
        <begin position="25"/>
        <end position="48"/>
    </location>
</feature>
<organism evidence="4 5">
    <name type="scientific">Porphyromonas gingivalis F0570</name>
    <dbReference type="NCBI Taxonomy" id="1227271"/>
    <lineage>
        <taxon>Bacteria</taxon>
        <taxon>Pseudomonadati</taxon>
        <taxon>Bacteroidota</taxon>
        <taxon>Bacteroidia</taxon>
        <taxon>Bacteroidales</taxon>
        <taxon>Porphyromonadaceae</taxon>
        <taxon>Porphyromonas</taxon>
    </lineage>
</organism>
<dbReference type="InterPro" id="IPR016024">
    <property type="entry name" value="ARM-type_fold"/>
</dbReference>
<keyword evidence="1" id="KW-0479">Metal-binding</keyword>
<dbReference type="EMBL" id="AWUW01000137">
    <property type="protein sequence ID" value="ERJ64209.1"/>
    <property type="molecule type" value="Genomic_DNA"/>
</dbReference>
<dbReference type="GO" id="GO:0046872">
    <property type="term" value="F:metal ion binding"/>
    <property type="evidence" value="ECO:0007669"/>
    <property type="project" value="UniProtKB-KW"/>
</dbReference>
<comment type="caution">
    <text evidence="4">The sequence shown here is derived from an EMBL/GenBank/DDBJ whole genome shotgun (WGS) entry which is preliminary data.</text>
</comment>
<dbReference type="GO" id="GO:0016787">
    <property type="term" value="F:hydrolase activity"/>
    <property type="evidence" value="ECO:0007669"/>
    <property type="project" value="UniProtKB-KW"/>
</dbReference>
<evidence type="ECO:0000313" key="5">
    <source>
        <dbReference type="Proteomes" id="UP000016630"/>
    </source>
</evidence>
<dbReference type="PANTHER" id="PTHR23422">
    <property type="entry name" value="DIPEPTIDYL PEPTIDASE III-RELATED"/>
    <property type="match status" value="1"/>
</dbReference>
<evidence type="ECO:0000256" key="3">
    <source>
        <dbReference type="SAM" id="Phobius"/>
    </source>
</evidence>
<protein>
    <submittedName>
        <fullName evidence="4">Peptidase family M49</fullName>
    </submittedName>
</protein>
<keyword evidence="3" id="KW-0472">Membrane</keyword>
<dbReference type="SUPFAM" id="SSF48371">
    <property type="entry name" value="ARM repeat"/>
    <property type="match status" value="1"/>
</dbReference>